<accession>A0AC60R162</accession>
<dbReference type="Proteomes" id="UP000805193">
    <property type="component" value="Unassembled WGS sequence"/>
</dbReference>
<evidence type="ECO:0000313" key="1">
    <source>
        <dbReference type="EMBL" id="KAG0445670.1"/>
    </source>
</evidence>
<proteinExistence type="predicted"/>
<feature type="non-terminal residue" evidence="1">
    <location>
        <position position="469"/>
    </location>
</feature>
<gene>
    <name evidence="1" type="ORF">HPB47_023499</name>
</gene>
<feature type="non-terminal residue" evidence="1">
    <location>
        <position position="1"/>
    </location>
</feature>
<organism evidence="1 2">
    <name type="scientific">Ixodes persulcatus</name>
    <name type="common">Taiga tick</name>
    <dbReference type="NCBI Taxonomy" id="34615"/>
    <lineage>
        <taxon>Eukaryota</taxon>
        <taxon>Metazoa</taxon>
        <taxon>Ecdysozoa</taxon>
        <taxon>Arthropoda</taxon>
        <taxon>Chelicerata</taxon>
        <taxon>Arachnida</taxon>
        <taxon>Acari</taxon>
        <taxon>Parasitiformes</taxon>
        <taxon>Ixodida</taxon>
        <taxon>Ixodoidea</taxon>
        <taxon>Ixodidae</taxon>
        <taxon>Ixodinae</taxon>
        <taxon>Ixodes</taxon>
    </lineage>
</organism>
<sequence>QPAVVLFLLVATVYNIAADVSANGTTPSELPSTSATPSWRFWRRNVNDNGIDTQTTAHWPSGVQKRDVDVSTTGPYLNVTDTPVPTSGFEKREAVTSFDPLLNATSTVYQSTQSRVRHDADNAYLDASVTTAGDYPSTHSLVGREDSDFDVTTSGYPTTLSRAERHADHTSQNHTTAGSLETHPVVRRDVDVTTDDANVTTPEYQTSHSLSRREAHNGTNDDVNVTTSGYASTHSTVRHEVEHSKDHTNFTTLRQTTHSTVRREVNNFTEAVNVTTAGYTSMHSLVRREVEDATDNFSVTPSGYTSTHSLERREVGNTTGDTDVTTAYYPTTQPLAERDAGETSASAGTTFAYRSTHSQVERHRDRTTSTDAVKSSSASVPGRFTQDLATPVPVQHALGDNSTSAGLMRRDVSTMPTFAPSPAVVSGNGSSWMPVSRGVAEVFSLASWKLAVLEETTLPPGKLLPSKPR</sequence>
<name>A0AC60R162_IXOPE</name>
<protein>
    <submittedName>
        <fullName evidence="1">Uncharacterized protein</fullName>
    </submittedName>
</protein>
<dbReference type="EMBL" id="JABSTQ010000093">
    <property type="protein sequence ID" value="KAG0445670.1"/>
    <property type="molecule type" value="Genomic_DNA"/>
</dbReference>
<reference evidence="1 2" key="1">
    <citation type="journal article" date="2020" name="Cell">
        <title>Large-Scale Comparative Analyses of Tick Genomes Elucidate Their Genetic Diversity and Vector Capacities.</title>
        <authorList>
            <consortium name="Tick Genome and Microbiome Consortium (TIGMIC)"/>
            <person name="Jia N."/>
            <person name="Wang J."/>
            <person name="Shi W."/>
            <person name="Du L."/>
            <person name="Sun Y."/>
            <person name="Zhan W."/>
            <person name="Jiang J.F."/>
            <person name="Wang Q."/>
            <person name="Zhang B."/>
            <person name="Ji P."/>
            <person name="Bell-Sakyi L."/>
            <person name="Cui X.M."/>
            <person name="Yuan T.T."/>
            <person name="Jiang B.G."/>
            <person name="Yang W.F."/>
            <person name="Lam T.T."/>
            <person name="Chang Q.C."/>
            <person name="Ding S.J."/>
            <person name="Wang X.J."/>
            <person name="Zhu J.G."/>
            <person name="Ruan X.D."/>
            <person name="Zhao L."/>
            <person name="Wei J.T."/>
            <person name="Ye R.Z."/>
            <person name="Que T.C."/>
            <person name="Du C.H."/>
            <person name="Zhou Y.H."/>
            <person name="Cheng J.X."/>
            <person name="Dai P.F."/>
            <person name="Guo W.B."/>
            <person name="Han X.H."/>
            <person name="Huang E.J."/>
            <person name="Li L.F."/>
            <person name="Wei W."/>
            <person name="Gao Y.C."/>
            <person name="Liu J.Z."/>
            <person name="Shao H.Z."/>
            <person name="Wang X."/>
            <person name="Wang C.C."/>
            <person name="Yang T.C."/>
            <person name="Huo Q.B."/>
            <person name="Li W."/>
            <person name="Chen H.Y."/>
            <person name="Chen S.E."/>
            <person name="Zhou L.G."/>
            <person name="Ni X.B."/>
            <person name="Tian J.H."/>
            <person name="Sheng Y."/>
            <person name="Liu T."/>
            <person name="Pan Y.S."/>
            <person name="Xia L.Y."/>
            <person name="Li J."/>
            <person name="Zhao F."/>
            <person name="Cao W.C."/>
        </authorList>
    </citation>
    <scope>NUCLEOTIDE SEQUENCE [LARGE SCALE GENOMIC DNA]</scope>
    <source>
        <strain evidence="1">Iper-2018</strain>
    </source>
</reference>
<keyword evidence="2" id="KW-1185">Reference proteome</keyword>
<comment type="caution">
    <text evidence="1">The sequence shown here is derived from an EMBL/GenBank/DDBJ whole genome shotgun (WGS) entry which is preliminary data.</text>
</comment>
<evidence type="ECO:0000313" key="2">
    <source>
        <dbReference type="Proteomes" id="UP000805193"/>
    </source>
</evidence>